<comment type="caution">
    <text evidence="10">The sequence shown here is derived from an EMBL/GenBank/DDBJ whole genome shotgun (WGS) entry which is preliminary data.</text>
</comment>
<dbReference type="InterPro" id="IPR036366">
    <property type="entry name" value="PGBDSf"/>
</dbReference>
<evidence type="ECO:0000313" key="11">
    <source>
        <dbReference type="Proteomes" id="UP001597304"/>
    </source>
</evidence>
<dbReference type="Pfam" id="PF03734">
    <property type="entry name" value="YkuD"/>
    <property type="match status" value="1"/>
</dbReference>
<evidence type="ECO:0000256" key="2">
    <source>
        <dbReference type="ARBA" id="ARBA00005992"/>
    </source>
</evidence>
<gene>
    <name evidence="10" type="ORF">ACFSF0_14835</name>
</gene>
<dbReference type="InterPro" id="IPR002477">
    <property type="entry name" value="Peptidoglycan-bd-like"/>
</dbReference>
<dbReference type="SUPFAM" id="SSF141523">
    <property type="entry name" value="L,D-transpeptidase catalytic domain-like"/>
    <property type="match status" value="1"/>
</dbReference>
<dbReference type="InterPro" id="IPR038063">
    <property type="entry name" value="Transpep_catalytic_dom"/>
</dbReference>
<evidence type="ECO:0000256" key="1">
    <source>
        <dbReference type="ARBA" id="ARBA00004752"/>
    </source>
</evidence>
<dbReference type="Pfam" id="PF20142">
    <property type="entry name" value="Scaffold"/>
    <property type="match status" value="1"/>
</dbReference>
<evidence type="ECO:0000256" key="6">
    <source>
        <dbReference type="ARBA" id="ARBA00023316"/>
    </source>
</evidence>
<keyword evidence="8" id="KW-0732">Signal</keyword>
<keyword evidence="6 7" id="KW-0961">Cell wall biogenesis/degradation</keyword>
<proteinExistence type="inferred from homology"/>
<evidence type="ECO:0000256" key="4">
    <source>
        <dbReference type="ARBA" id="ARBA00022960"/>
    </source>
</evidence>
<keyword evidence="4 7" id="KW-0133">Cell shape</keyword>
<feature type="domain" description="L,D-TPase catalytic" evidence="9">
    <location>
        <begin position="277"/>
        <end position="467"/>
    </location>
</feature>
<evidence type="ECO:0000256" key="5">
    <source>
        <dbReference type="ARBA" id="ARBA00022984"/>
    </source>
</evidence>
<organism evidence="10 11">
    <name type="scientific">Ottowia flava</name>
    <dbReference type="NCBI Taxonomy" id="2675430"/>
    <lineage>
        <taxon>Bacteria</taxon>
        <taxon>Pseudomonadati</taxon>
        <taxon>Pseudomonadota</taxon>
        <taxon>Betaproteobacteria</taxon>
        <taxon>Burkholderiales</taxon>
        <taxon>Comamonadaceae</taxon>
        <taxon>Ottowia</taxon>
    </lineage>
</organism>
<comment type="pathway">
    <text evidence="1 7">Cell wall biogenesis; peptidoglycan biosynthesis.</text>
</comment>
<evidence type="ECO:0000256" key="3">
    <source>
        <dbReference type="ARBA" id="ARBA00022679"/>
    </source>
</evidence>
<dbReference type="RefSeq" id="WP_255507643.1">
    <property type="nucleotide sequence ID" value="NZ_JBHUEJ010000036.1"/>
</dbReference>
<comment type="similarity">
    <text evidence="2">Belongs to the YkuD family.</text>
</comment>
<feature type="chain" id="PRO_5046912378" evidence="8">
    <location>
        <begin position="29"/>
        <end position="553"/>
    </location>
</feature>
<dbReference type="PANTHER" id="PTHR41533:SF2">
    <property type="entry name" value="BLR7131 PROTEIN"/>
    <property type="match status" value="1"/>
</dbReference>
<dbReference type="Gene3D" id="2.40.440.10">
    <property type="entry name" value="L,D-transpeptidase catalytic domain-like"/>
    <property type="match status" value="1"/>
</dbReference>
<protein>
    <submittedName>
        <fullName evidence="10">Murein L,D-transpeptidase</fullName>
    </submittedName>
</protein>
<feature type="signal peptide" evidence="8">
    <location>
        <begin position="1"/>
        <end position="28"/>
    </location>
</feature>
<reference evidence="11" key="1">
    <citation type="journal article" date="2019" name="Int. J. Syst. Evol. Microbiol.">
        <title>The Global Catalogue of Microorganisms (GCM) 10K type strain sequencing project: providing services to taxonomists for standard genome sequencing and annotation.</title>
        <authorList>
            <consortium name="The Broad Institute Genomics Platform"/>
            <consortium name="The Broad Institute Genome Sequencing Center for Infectious Disease"/>
            <person name="Wu L."/>
            <person name="Ma J."/>
        </authorList>
    </citation>
    <scope>NUCLEOTIDE SEQUENCE [LARGE SCALE GENOMIC DNA]</scope>
    <source>
        <strain evidence="11">LMG 29247</strain>
    </source>
</reference>
<feature type="active site" description="Nucleophile" evidence="7">
    <location>
        <position position="439"/>
    </location>
</feature>
<feature type="active site" description="Proton donor/acceptor" evidence="7">
    <location>
        <position position="420"/>
    </location>
</feature>
<dbReference type="PANTHER" id="PTHR41533">
    <property type="entry name" value="L,D-TRANSPEPTIDASE HI_1667-RELATED"/>
    <property type="match status" value="1"/>
</dbReference>
<dbReference type="CDD" id="cd16913">
    <property type="entry name" value="YkuD_like"/>
    <property type="match status" value="1"/>
</dbReference>
<keyword evidence="3" id="KW-0808">Transferase</keyword>
<dbReference type="EMBL" id="JBHUEJ010000036">
    <property type="protein sequence ID" value="MFD1711886.1"/>
    <property type="molecule type" value="Genomic_DNA"/>
</dbReference>
<evidence type="ECO:0000256" key="8">
    <source>
        <dbReference type="SAM" id="SignalP"/>
    </source>
</evidence>
<dbReference type="InterPro" id="IPR036365">
    <property type="entry name" value="PGBD-like_sf"/>
</dbReference>
<evidence type="ECO:0000256" key="7">
    <source>
        <dbReference type="PROSITE-ProRule" id="PRU01373"/>
    </source>
</evidence>
<keyword evidence="11" id="KW-1185">Reference proteome</keyword>
<dbReference type="Pfam" id="PF01471">
    <property type="entry name" value="PG_binding_1"/>
    <property type="match status" value="1"/>
</dbReference>
<dbReference type="Gene3D" id="1.10.101.10">
    <property type="entry name" value="PGBD-like superfamily/PGBD"/>
    <property type="match status" value="1"/>
</dbReference>
<dbReference type="InterPro" id="IPR005490">
    <property type="entry name" value="LD_TPept_cat_dom"/>
</dbReference>
<evidence type="ECO:0000259" key="9">
    <source>
        <dbReference type="PROSITE" id="PS52029"/>
    </source>
</evidence>
<dbReference type="InterPro" id="IPR052905">
    <property type="entry name" value="LD-transpeptidase_YkuD-like"/>
</dbReference>
<evidence type="ECO:0000313" key="10">
    <source>
        <dbReference type="EMBL" id="MFD1711886.1"/>
    </source>
</evidence>
<dbReference type="SUPFAM" id="SSF47090">
    <property type="entry name" value="PGBD-like"/>
    <property type="match status" value="1"/>
</dbReference>
<dbReference type="PROSITE" id="PS52029">
    <property type="entry name" value="LD_TPASE"/>
    <property type="match status" value="1"/>
</dbReference>
<keyword evidence="5 7" id="KW-0573">Peptidoglycan synthesis</keyword>
<dbReference type="Proteomes" id="UP001597304">
    <property type="component" value="Unassembled WGS sequence"/>
</dbReference>
<accession>A0ABW4KWU3</accession>
<name>A0ABW4KWU3_9BURK</name>
<dbReference type="InterPro" id="IPR045380">
    <property type="entry name" value="LD_TPept_scaffold_dom"/>
</dbReference>
<sequence>MDSRISRYRRSATLAALLLGALAAQASAQPLWLDASGHPNVPAREVVKWLVQSDKDGLRPADYDAAALDKALTAAQAQLPSADEAARLDAQLTDAVGRYLQHLRFGRVDAQRELNAHYDSATAPSPDLAQLLRDAVARGAPDEALRAATPPWPQYRHLREALVAYQAMGEPAAWQQKLGAPPGGKLQPGQRWNNLPRLAERLALLGDLPAGAAAPASYDATLQAAVKAFQLRHGLEGDGVVGKTTIDALDVPPAARARQIALALERLRLTPMPSAARFITVNIPEFGLRAFSQATAATAEAQPPVVRQDFAMKVIVGKALDTRTPLFDEDMRWIEFSPYWNIPSSIARKETVPKLRANPGYLAAQGMEFVHGSGISTAVSPEALNAVLAGQWRIRQRPGPRNALGNVKFMLPNNQAIYLHDTNVPSLFGRTRRDFSHGCIRVEQPVSLAQWLLQDQPDWTESRIQQAMHKPRPVTANLQAPVPVLIVYRTAVALPEGKVGFVPDLYGLDARLERALAAPRAAQAVAPNATSKAQLAAPPLHFSAGAPNLIAAQ</sequence>